<reference evidence="2 3" key="1">
    <citation type="journal article" date="2014" name="Agronomy (Basel)">
        <title>A Draft Genome Sequence for Ensete ventricosum, the Drought-Tolerant Tree Against Hunger.</title>
        <authorList>
            <person name="Harrison J."/>
            <person name="Moore K.A."/>
            <person name="Paszkiewicz K."/>
            <person name="Jones T."/>
            <person name="Grant M."/>
            <person name="Ambacheew D."/>
            <person name="Muzemil S."/>
            <person name="Studholme D.J."/>
        </authorList>
    </citation>
    <scope>NUCLEOTIDE SEQUENCE [LARGE SCALE GENOMIC DNA]</scope>
</reference>
<dbReference type="EMBL" id="AMZH03025136">
    <property type="protein sequence ID" value="RRT35386.1"/>
    <property type="molecule type" value="Genomic_DNA"/>
</dbReference>
<feature type="compositionally biased region" description="Polar residues" evidence="1">
    <location>
        <begin position="17"/>
        <end position="26"/>
    </location>
</feature>
<dbReference type="Proteomes" id="UP000287651">
    <property type="component" value="Unassembled WGS sequence"/>
</dbReference>
<feature type="region of interest" description="Disordered" evidence="1">
    <location>
        <begin position="1"/>
        <end position="97"/>
    </location>
</feature>
<protein>
    <submittedName>
        <fullName evidence="2">Uncharacterized protein</fullName>
    </submittedName>
</protein>
<evidence type="ECO:0000313" key="3">
    <source>
        <dbReference type="Proteomes" id="UP000287651"/>
    </source>
</evidence>
<comment type="caution">
    <text evidence="2">The sequence shown here is derived from an EMBL/GenBank/DDBJ whole genome shotgun (WGS) entry which is preliminary data.</text>
</comment>
<evidence type="ECO:0000313" key="2">
    <source>
        <dbReference type="EMBL" id="RRT35386.1"/>
    </source>
</evidence>
<sequence length="362" mass="40571">MSGTYRSARLPVRGLPTTGQFRQKSTVGGRLRKKKGRRGEERIPRPRAVLAHLSSPPAGRPRPRPLFLPRKETERLPTRGDRSRRPRDGEGAGAEKHGIRVQRGVQKVEESGGRLLGLVAVVVLSRRGGLPPLGFRLRLLGGVFSRLRRRFGGFGFLRSRLHLSSSNPTAKAETRRISNYFIYQCTQHVRLEPSNTILSTRSRILSRPISVRRNINAVHNYVPPEQCSTKYAQAWLDLQKIMILNNGNLSKLVERIFVLTSPISILTISYMVVSLLLRSSSSEHDDTAMFTMATARSWLKNCPIQSAIHYISHPRCISASQLLLQLSQKAPRVLLPVGFRSVRHPSVGFSAELQGEGEENSR</sequence>
<name>A0A426X7D5_ENSVE</name>
<accession>A0A426X7D5</accession>
<dbReference type="AlphaFoldDB" id="A0A426X7D5"/>
<proteinExistence type="predicted"/>
<evidence type="ECO:0000256" key="1">
    <source>
        <dbReference type="SAM" id="MobiDB-lite"/>
    </source>
</evidence>
<feature type="compositionally biased region" description="Basic and acidic residues" evidence="1">
    <location>
        <begin position="69"/>
        <end position="97"/>
    </location>
</feature>
<organism evidence="2 3">
    <name type="scientific">Ensete ventricosum</name>
    <name type="common">Abyssinian banana</name>
    <name type="synonym">Musa ensete</name>
    <dbReference type="NCBI Taxonomy" id="4639"/>
    <lineage>
        <taxon>Eukaryota</taxon>
        <taxon>Viridiplantae</taxon>
        <taxon>Streptophyta</taxon>
        <taxon>Embryophyta</taxon>
        <taxon>Tracheophyta</taxon>
        <taxon>Spermatophyta</taxon>
        <taxon>Magnoliopsida</taxon>
        <taxon>Liliopsida</taxon>
        <taxon>Zingiberales</taxon>
        <taxon>Musaceae</taxon>
        <taxon>Ensete</taxon>
    </lineage>
</organism>
<gene>
    <name evidence="2" type="ORF">B296_00048697</name>
</gene>